<dbReference type="PROSITE" id="PS51257">
    <property type="entry name" value="PROKAR_LIPOPROTEIN"/>
    <property type="match status" value="1"/>
</dbReference>
<evidence type="ECO:0000256" key="1">
    <source>
        <dbReference type="SAM" id="MobiDB-lite"/>
    </source>
</evidence>
<feature type="region of interest" description="Disordered" evidence="1">
    <location>
        <begin position="33"/>
        <end position="64"/>
    </location>
</feature>
<dbReference type="RefSeq" id="WP_090711071.1">
    <property type="nucleotide sequence ID" value="NZ_FOVM01000005.1"/>
</dbReference>
<dbReference type="Proteomes" id="UP000198867">
    <property type="component" value="Unassembled WGS sequence"/>
</dbReference>
<gene>
    <name evidence="3" type="ORF">SAMN05216219_2065</name>
</gene>
<reference evidence="4" key="1">
    <citation type="submission" date="2016-10" db="EMBL/GenBank/DDBJ databases">
        <authorList>
            <person name="Varghese N."/>
            <person name="Submissions S."/>
        </authorList>
    </citation>
    <scope>NUCLEOTIDE SEQUENCE [LARGE SCALE GENOMIC DNA]</scope>
    <source>
        <strain evidence="4">CGMCC 1.11101</strain>
    </source>
</reference>
<keyword evidence="4" id="KW-1185">Reference proteome</keyword>
<feature type="chain" id="PRO_5011676485" description="Iron ABC transporter ATP-binding protein" evidence="2">
    <location>
        <begin position="35"/>
        <end position="204"/>
    </location>
</feature>
<sequence length="204" mass="21141">MASTIARPRALRPLAVATAILGSVLLAGCTPAPASTATPAPSETGPALPSATPEPAPSASPVVSQPVEITCDELLTPNDMYEFNPNVSLMPDGTPKSGTAASEIAAMNGLTCQWVNNTSNTTIDVAVAKLSEDELTDLKNRAVTESQQVPTYAAPPVEGYFTVVENEGEAQVFSGSYWVTLRAVDFVEPGDAEQLAEAAIAHLS</sequence>
<feature type="signal peptide" evidence="2">
    <location>
        <begin position="1"/>
        <end position="34"/>
    </location>
</feature>
<dbReference type="OrthoDB" id="5122815at2"/>
<dbReference type="STRING" id="995034.SAMN05216219_2065"/>
<accession>A0A1I5BS94</accession>
<name>A0A1I5BS94_9MICO</name>
<dbReference type="EMBL" id="FOVM01000005">
    <property type="protein sequence ID" value="SFN77547.1"/>
    <property type="molecule type" value="Genomic_DNA"/>
</dbReference>
<protein>
    <recommendedName>
        <fullName evidence="5">Iron ABC transporter ATP-binding protein</fullName>
    </recommendedName>
</protein>
<organism evidence="3 4">
    <name type="scientific">Mycetocola miduiensis</name>
    <dbReference type="NCBI Taxonomy" id="995034"/>
    <lineage>
        <taxon>Bacteria</taxon>
        <taxon>Bacillati</taxon>
        <taxon>Actinomycetota</taxon>
        <taxon>Actinomycetes</taxon>
        <taxon>Micrococcales</taxon>
        <taxon>Microbacteriaceae</taxon>
        <taxon>Mycetocola</taxon>
    </lineage>
</organism>
<evidence type="ECO:0000256" key="2">
    <source>
        <dbReference type="SAM" id="SignalP"/>
    </source>
</evidence>
<evidence type="ECO:0000313" key="3">
    <source>
        <dbReference type="EMBL" id="SFN77547.1"/>
    </source>
</evidence>
<feature type="compositionally biased region" description="Low complexity" evidence="1">
    <location>
        <begin position="33"/>
        <end position="51"/>
    </location>
</feature>
<proteinExistence type="predicted"/>
<evidence type="ECO:0008006" key="5">
    <source>
        <dbReference type="Google" id="ProtNLM"/>
    </source>
</evidence>
<dbReference type="AlphaFoldDB" id="A0A1I5BS94"/>
<evidence type="ECO:0000313" key="4">
    <source>
        <dbReference type="Proteomes" id="UP000198867"/>
    </source>
</evidence>
<keyword evidence="2" id="KW-0732">Signal</keyword>